<feature type="transmembrane region" description="Helical" evidence="2">
    <location>
        <begin position="93"/>
        <end position="116"/>
    </location>
</feature>
<evidence type="ECO:0000256" key="2">
    <source>
        <dbReference type="SAM" id="Phobius"/>
    </source>
</evidence>
<feature type="transmembrane region" description="Helical" evidence="2">
    <location>
        <begin position="12"/>
        <end position="33"/>
    </location>
</feature>
<keyword evidence="2" id="KW-1133">Transmembrane helix</keyword>
<sequence>MENKKRLYGLNLLLSMMVLFLEAALALVVSIVYEETQAAPTPEGTGGSPLFVLFLPVLAVIGATFTAAISLTLVLPTAWLSDALGRRFAGREAWWCVPPVAGALALAPVGTAVALAGGGKPGAIALGWSLTTVTIAVPAVLCRSRRKRIFGPVLLWGVLTVVVTAALGAAALSTGLLKEYRPPAVTSADLVGSWSDGNGGTLTLTPDSRVTGSGLHADLGYGSTGLGKNAPSGDHLSRDDDNSCTGPGTWSFEPGPDTTAQRVEITVGTCGVAPWSVGGTADRLTLYQYVGDPDAPDLHELTKAPGT</sequence>
<gene>
    <name evidence="3" type="ORF">RI138_18800</name>
</gene>
<feature type="transmembrane region" description="Helical" evidence="2">
    <location>
        <begin position="122"/>
        <end position="141"/>
    </location>
</feature>
<proteinExistence type="predicted"/>
<keyword evidence="2" id="KW-0812">Transmembrane</keyword>
<reference evidence="3 4" key="1">
    <citation type="submission" date="2023-09" db="EMBL/GenBank/DDBJ databases">
        <title>Genome completion map analysis of the actinomycetes C11-1.</title>
        <authorList>
            <person name="Qin P."/>
            <person name="Guan P."/>
        </authorList>
    </citation>
    <scope>NUCLEOTIDE SEQUENCE [LARGE SCALE GENOMIC DNA]</scope>
    <source>
        <strain evidence="3 4">C11-1</strain>
    </source>
</reference>
<evidence type="ECO:0000313" key="3">
    <source>
        <dbReference type="EMBL" id="WNF28712.1"/>
    </source>
</evidence>
<name>A0ABY9W3W6_9ACTN</name>
<keyword evidence="2" id="KW-0472">Membrane</keyword>
<feature type="transmembrane region" description="Helical" evidence="2">
    <location>
        <begin position="53"/>
        <end position="81"/>
    </location>
</feature>
<protein>
    <submittedName>
        <fullName evidence="3">Uncharacterized protein</fullName>
    </submittedName>
</protein>
<evidence type="ECO:0000256" key="1">
    <source>
        <dbReference type="SAM" id="MobiDB-lite"/>
    </source>
</evidence>
<accession>A0ABY9W3W6</accession>
<dbReference type="Proteomes" id="UP001303236">
    <property type="component" value="Chromosome"/>
</dbReference>
<evidence type="ECO:0000313" key="4">
    <source>
        <dbReference type="Proteomes" id="UP001303236"/>
    </source>
</evidence>
<dbReference type="EMBL" id="CP134500">
    <property type="protein sequence ID" value="WNF28712.1"/>
    <property type="molecule type" value="Genomic_DNA"/>
</dbReference>
<organism evidence="3 4">
    <name type="scientific">Streptomyces durocortorensis</name>
    <dbReference type="NCBI Taxonomy" id="2811104"/>
    <lineage>
        <taxon>Bacteria</taxon>
        <taxon>Bacillati</taxon>
        <taxon>Actinomycetota</taxon>
        <taxon>Actinomycetes</taxon>
        <taxon>Kitasatosporales</taxon>
        <taxon>Streptomycetaceae</taxon>
        <taxon>Streptomyces</taxon>
    </lineage>
</organism>
<feature type="transmembrane region" description="Helical" evidence="2">
    <location>
        <begin position="153"/>
        <end position="177"/>
    </location>
</feature>
<feature type="region of interest" description="Disordered" evidence="1">
    <location>
        <begin position="228"/>
        <end position="257"/>
    </location>
</feature>
<keyword evidence="4" id="KW-1185">Reference proteome</keyword>